<evidence type="ECO:0000313" key="2">
    <source>
        <dbReference type="Proteomes" id="UP000257136"/>
    </source>
</evidence>
<dbReference type="InterPro" id="IPR027417">
    <property type="entry name" value="P-loop_NTPase"/>
</dbReference>
<dbReference type="Proteomes" id="UP000257136">
    <property type="component" value="Unassembled WGS sequence"/>
</dbReference>
<dbReference type="EMBL" id="QUNI01000005">
    <property type="protein sequence ID" value="REG99147.1"/>
    <property type="molecule type" value="Genomic_DNA"/>
</dbReference>
<dbReference type="AlphaFoldDB" id="A0A3E0ELP9"/>
<dbReference type="SUPFAM" id="SSF52540">
    <property type="entry name" value="P-loop containing nucleoside triphosphate hydrolases"/>
    <property type="match status" value="1"/>
</dbReference>
<keyword evidence="2" id="KW-1185">Reference proteome</keyword>
<evidence type="ECO:0000313" key="1">
    <source>
        <dbReference type="EMBL" id="REG99147.1"/>
    </source>
</evidence>
<dbReference type="OrthoDB" id="9757917at2"/>
<dbReference type="RefSeq" id="WP_115813259.1">
    <property type="nucleotide sequence ID" value="NZ_QUNI01000005.1"/>
</dbReference>
<sequence length="1221" mass="142061">MTTSEKLKNITDRALFERIAASILRVKFPQLANLIEAGVNEKGETIKSPVDGFSKSSNDEFCYIEYTTDDSNLKEKWLHDPQLYKGKKKKDPKPEGDLLKAITEAKKTKILLTESKFTIYLVTNQKVDSDLFTLANKTADNEDVKLEIIELSILSDFLDHTAYGHWIRKTLLGIEAELLSTQLFKDISLKNKKNYASDFSINPKILHTRNEFETILDELNSSDSLVHFITGESGMGKSSLAYWLMDNYISSEKVSLKISPEVVSNSINLETAIFDQLKLHHRNLFYDENQFQSIIKEVSSILIIIDDINTSSNPRKLIEKIISWKSNSIDGNLLRIKIVCPIWPIHFNYFQSATNENPSFTYSSLKEYRDFDSTLHIKNVLVQANIPASKFQIKELSSKLAHDPLLIDLFTSVVSKIEDLNNIFFQSIIGTYIKKNINEIAYNLNVLEINLTESLCELGNLMLFNKNFTPSYEELKSWINPDTLKKLDSLFVNRKLVSISGENMVLFRHDRVRDVILSNSLQNIIKDDVLAIHAFLMSDPYLSNIISLSISKRELKENDIQYLLSVNPTVVFSHLLDAKKGHNNIYYSFLLTMVRKWNLENIKENKVSSSVIHHILLQLFYSDAEDIMLITEHFPEDNHFLHLTRFKNGNTISGLKYLSVFADFEPTYGNKQREETMEHVRSKFYAVTEKNIIKYLFDSQFESSKSIRFLYLLSGYWKSENLAEYIYKSWLKNENHKESNLLYALWAILQCFGEKSSTYAKYILQEWEALQVEGEERSGFPKGIKNNITYSISKCKWDMLNDDQINLLEKFKKRKIGEEIIHNIFYKQDSIVALKYTLLRKAEIKRVAHPHSTASLMISLDKTWSPKDHGKQLSLNSHAFLKTIWSNRKKEKNLRKYSFYDWCDSASQTELLSGLKEVLPADKTLFVESIYKRARVGDYSVEEVVLKLLVKYPRLLSVLPNIWSDKIKCEVEILLCNNKFFDFEDIKDLMNFIPESDAEYYLLKYQNIFGHDDVLLQIALYVATDETRKLAADIFLKSDKKDELFRFTQFTYGCYELGKEEKITIHKLNSLIPYLGYFDESSINVFASQCQRSGYIEWSKNNLYSFMIEADKKDFFPTDDDVILELKEFSLSSKIHWVDDWCKRLEKRGVDYLRFISILSKFAKYENSLFGLMVFGRCLEIIGKRKDIELLDSYCLETGYLFEAEELIRDTKYTIMRNTLI</sequence>
<comment type="caution">
    <text evidence="1">The sequence shown here is derived from an EMBL/GenBank/DDBJ whole genome shotgun (WGS) entry which is preliminary data.</text>
</comment>
<protein>
    <submittedName>
        <fullName evidence="1">Uncharacterized protein</fullName>
    </submittedName>
</protein>
<reference evidence="1 2" key="1">
    <citation type="submission" date="2018-08" db="EMBL/GenBank/DDBJ databases">
        <title>Genomic Encyclopedia of Archaeal and Bacterial Type Strains, Phase II (KMG-II): from individual species to whole genera.</title>
        <authorList>
            <person name="Goeker M."/>
        </authorList>
    </citation>
    <scope>NUCLEOTIDE SEQUENCE [LARGE SCALE GENOMIC DNA]</scope>
    <source>
        <strain evidence="1 2">DSM 100880</strain>
    </source>
</reference>
<accession>A0A3E0ELP9</accession>
<name>A0A3E0ELP9_9FLAO</name>
<gene>
    <name evidence="1" type="ORF">C8P67_105319</name>
</gene>
<proteinExistence type="predicted"/>
<organism evidence="1 2">
    <name type="scientific">Flavobacterium aquicola</name>
    <dbReference type="NCBI Taxonomy" id="1682742"/>
    <lineage>
        <taxon>Bacteria</taxon>
        <taxon>Pseudomonadati</taxon>
        <taxon>Bacteroidota</taxon>
        <taxon>Flavobacteriia</taxon>
        <taxon>Flavobacteriales</taxon>
        <taxon>Flavobacteriaceae</taxon>
        <taxon>Flavobacterium</taxon>
    </lineage>
</organism>
<dbReference type="Gene3D" id="3.40.50.300">
    <property type="entry name" value="P-loop containing nucleotide triphosphate hydrolases"/>
    <property type="match status" value="1"/>
</dbReference>